<evidence type="ECO:0000256" key="1">
    <source>
        <dbReference type="SAM" id="Phobius"/>
    </source>
</evidence>
<dbReference type="PANTHER" id="PTHR46225:SF19">
    <property type="entry name" value="RING-TYPE DOMAIN-CONTAINING PROTEIN"/>
    <property type="match status" value="1"/>
</dbReference>
<dbReference type="Proteomes" id="UP001642487">
    <property type="component" value="Chromosome 9"/>
</dbReference>
<gene>
    <name evidence="2" type="ORF">CITCOLO1_LOCUS22077</name>
</gene>
<keyword evidence="3" id="KW-1185">Reference proteome</keyword>
<keyword evidence="1" id="KW-0812">Transmembrane</keyword>
<accession>A0ABP0ZCW8</accession>
<dbReference type="PANTHER" id="PTHR46225">
    <property type="entry name" value="C3H4 TYPE ZINC FINGER PROTEIN"/>
    <property type="match status" value="1"/>
</dbReference>
<feature type="transmembrane region" description="Helical" evidence="1">
    <location>
        <begin position="49"/>
        <end position="66"/>
    </location>
</feature>
<protein>
    <submittedName>
        <fullName evidence="2">Uncharacterized protein</fullName>
    </submittedName>
</protein>
<evidence type="ECO:0000313" key="2">
    <source>
        <dbReference type="EMBL" id="CAK9329605.1"/>
    </source>
</evidence>
<reference evidence="2 3" key="1">
    <citation type="submission" date="2024-03" db="EMBL/GenBank/DDBJ databases">
        <authorList>
            <person name="Gkanogiannis A."/>
            <person name="Becerra Lopez-Lavalle L."/>
        </authorList>
    </citation>
    <scope>NUCLEOTIDE SEQUENCE [LARGE SCALE GENOMIC DNA]</scope>
</reference>
<sequence length="128" mass="14439">MNRCRQMNVAGGQELIEGSPQLYWLCITFLAFDVVFVLICIAIACLVRLAICCCLPYIIAILYTVTDQVVSMSFGSIFWFQFIASLTRLVVNGHYPIVLLFIDKTLEGATKEEIESLPKYKFNKTGDV</sequence>
<keyword evidence="1" id="KW-1133">Transmembrane helix</keyword>
<feature type="transmembrane region" description="Helical" evidence="1">
    <location>
        <begin position="78"/>
        <end position="102"/>
    </location>
</feature>
<proteinExistence type="predicted"/>
<keyword evidence="1" id="KW-0472">Membrane</keyword>
<organism evidence="2 3">
    <name type="scientific">Citrullus colocynthis</name>
    <name type="common">colocynth</name>
    <dbReference type="NCBI Taxonomy" id="252529"/>
    <lineage>
        <taxon>Eukaryota</taxon>
        <taxon>Viridiplantae</taxon>
        <taxon>Streptophyta</taxon>
        <taxon>Embryophyta</taxon>
        <taxon>Tracheophyta</taxon>
        <taxon>Spermatophyta</taxon>
        <taxon>Magnoliopsida</taxon>
        <taxon>eudicotyledons</taxon>
        <taxon>Gunneridae</taxon>
        <taxon>Pentapetalae</taxon>
        <taxon>rosids</taxon>
        <taxon>fabids</taxon>
        <taxon>Cucurbitales</taxon>
        <taxon>Cucurbitaceae</taxon>
        <taxon>Benincaseae</taxon>
        <taxon>Citrullus</taxon>
    </lineage>
</organism>
<feature type="transmembrane region" description="Helical" evidence="1">
    <location>
        <begin position="22"/>
        <end position="42"/>
    </location>
</feature>
<evidence type="ECO:0000313" key="3">
    <source>
        <dbReference type="Proteomes" id="UP001642487"/>
    </source>
</evidence>
<dbReference type="EMBL" id="OZ021743">
    <property type="protein sequence ID" value="CAK9329605.1"/>
    <property type="molecule type" value="Genomic_DNA"/>
</dbReference>
<name>A0ABP0ZCW8_9ROSI</name>